<dbReference type="Gene3D" id="3.20.20.140">
    <property type="entry name" value="Metal-dependent hydrolases"/>
    <property type="match status" value="1"/>
</dbReference>
<dbReference type="GO" id="GO:0016787">
    <property type="term" value="F:hydrolase activity"/>
    <property type="evidence" value="ECO:0007669"/>
    <property type="project" value="UniProtKB-KW"/>
</dbReference>
<dbReference type="RefSeq" id="WP_091834214.1">
    <property type="nucleotide sequence ID" value="NZ_FNZK01000019.1"/>
</dbReference>
<keyword evidence="4" id="KW-1185">Reference proteome</keyword>
<accession>A0A1H7C7T0</accession>
<evidence type="ECO:0000313" key="4">
    <source>
        <dbReference type="Proteomes" id="UP000199662"/>
    </source>
</evidence>
<dbReference type="PANTHER" id="PTHR43569:SF2">
    <property type="entry name" value="AMIDOHYDROLASE-RELATED DOMAIN-CONTAINING PROTEIN"/>
    <property type="match status" value="1"/>
</dbReference>
<sequence length="373" mass="43375">MLEVVDSHFHIWDLNVLHLPWLDSCAGIKKSFSVDDLCKAYATHEVDFKGGVFVEVDCDLAIKEDEYIFNLKSSKILARIMRAPHLCAHMRLPMGIVGVREPLHIDTSPRGRCLEQSFLDGLEVLVDRNMIFESCNRVEELEDLYQAAVQVPKAKIVINHCGNVKQMTSDYKRVMIKLAKLPNVYCKVSGFVTKDKVFVKNLLDFLTGEFDASKLLYASNFPVVELYSSFDEHLRTLREYFGDDADFFSKNTKKLYQINKPQIFASVIRLRPEKAEYYKKLHANPFASVNKKIKECGITKYQIFNREDLLFSIMEYCGDDFEYDMAKMAKDSETQRWWKETDPCQMRIDGALKNEWWADMKLVYDLNKARIDK</sequence>
<dbReference type="Proteomes" id="UP000199662">
    <property type="component" value="Unassembled WGS sequence"/>
</dbReference>
<dbReference type="InterPro" id="IPR006680">
    <property type="entry name" value="Amidohydro-rel"/>
</dbReference>
<gene>
    <name evidence="3" type="ORF">SAMN05660742_11970</name>
</gene>
<evidence type="ECO:0000313" key="3">
    <source>
        <dbReference type="EMBL" id="SEJ84627.1"/>
    </source>
</evidence>
<name>A0A1H7C7T0_9FIRM</name>
<dbReference type="AlphaFoldDB" id="A0A1H7C7T0"/>
<comment type="similarity">
    <text evidence="1">Belongs to the metallo-dependent hydrolases superfamily.</text>
</comment>
<feature type="domain" description="Amidohydrolase-related" evidence="2">
    <location>
        <begin position="95"/>
        <end position="256"/>
    </location>
</feature>
<dbReference type="STRING" id="84035.SAMN05660742_11970"/>
<organism evidence="3 4">
    <name type="scientific">Propionispira arboris</name>
    <dbReference type="NCBI Taxonomy" id="84035"/>
    <lineage>
        <taxon>Bacteria</taxon>
        <taxon>Bacillati</taxon>
        <taxon>Bacillota</taxon>
        <taxon>Negativicutes</taxon>
        <taxon>Selenomonadales</taxon>
        <taxon>Selenomonadaceae</taxon>
        <taxon>Propionispira</taxon>
    </lineage>
</organism>
<dbReference type="Pfam" id="PF05336">
    <property type="entry name" value="rhaM"/>
    <property type="match status" value="1"/>
</dbReference>
<dbReference type="InterPro" id="IPR052350">
    <property type="entry name" value="Metallo-dep_Lactonases"/>
</dbReference>
<evidence type="ECO:0000259" key="2">
    <source>
        <dbReference type="Pfam" id="PF04909"/>
    </source>
</evidence>
<proteinExistence type="inferred from homology"/>
<dbReference type="Gene3D" id="3.30.70.100">
    <property type="match status" value="1"/>
</dbReference>
<dbReference type="PANTHER" id="PTHR43569">
    <property type="entry name" value="AMIDOHYDROLASE"/>
    <property type="match status" value="1"/>
</dbReference>
<dbReference type="InterPro" id="IPR008000">
    <property type="entry name" value="Rham/fucose_mutarotase"/>
</dbReference>
<evidence type="ECO:0000256" key="1">
    <source>
        <dbReference type="ARBA" id="ARBA00038310"/>
    </source>
</evidence>
<reference evidence="3 4" key="1">
    <citation type="submission" date="2016-10" db="EMBL/GenBank/DDBJ databases">
        <authorList>
            <person name="de Groot N.N."/>
        </authorList>
    </citation>
    <scope>NUCLEOTIDE SEQUENCE [LARGE SCALE GENOMIC DNA]</scope>
    <source>
        <strain evidence="3 4">DSM 2179</strain>
    </source>
</reference>
<dbReference type="SUPFAM" id="SSF51556">
    <property type="entry name" value="Metallo-dependent hydrolases"/>
    <property type="match status" value="1"/>
</dbReference>
<dbReference type="SUPFAM" id="SSF54909">
    <property type="entry name" value="Dimeric alpha+beta barrel"/>
    <property type="match status" value="1"/>
</dbReference>
<keyword evidence="3" id="KW-0378">Hydrolase</keyword>
<dbReference type="EMBL" id="FNZK01000019">
    <property type="protein sequence ID" value="SEJ84627.1"/>
    <property type="molecule type" value="Genomic_DNA"/>
</dbReference>
<dbReference type="InterPro" id="IPR032466">
    <property type="entry name" value="Metal_Hydrolase"/>
</dbReference>
<dbReference type="Pfam" id="PF04909">
    <property type="entry name" value="Amidohydro_2"/>
    <property type="match status" value="1"/>
</dbReference>
<dbReference type="InterPro" id="IPR011008">
    <property type="entry name" value="Dimeric_a/b-barrel"/>
</dbReference>
<dbReference type="GO" id="GO:0016857">
    <property type="term" value="F:racemase and epimerase activity, acting on carbohydrates and derivatives"/>
    <property type="evidence" value="ECO:0007669"/>
    <property type="project" value="InterPro"/>
</dbReference>
<protein>
    <submittedName>
        <fullName evidence="3">Predicted metal-dependent hydrolase, TIM-barrel fold</fullName>
    </submittedName>
</protein>